<sequence length="74" mass="8186">MRLDKWLKATGLIKRRTIAKQICNSGFVLVNGKVAKPDYSVKAGDKIEIALPKPIVVVVEDESPKRGMGYEITT</sequence>
<dbReference type="GO" id="GO:0003723">
    <property type="term" value="F:RNA binding"/>
    <property type="evidence" value="ECO:0007669"/>
    <property type="project" value="UniProtKB-KW"/>
</dbReference>
<proteinExistence type="predicted"/>
<dbReference type="Gene3D" id="3.10.290.10">
    <property type="entry name" value="RNA-binding S4 domain"/>
    <property type="match status" value="1"/>
</dbReference>
<dbReference type="InterPro" id="IPR036986">
    <property type="entry name" value="S4_RNA-bd_sf"/>
</dbReference>
<evidence type="ECO:0000256" key="1">
    <source>
        <dbReference type="PROSITE-ProRule" id="PRU00182"/>
    </source>
</evidence>
<dbReference type="Pfam" id="PF01479">
    <property type="entry name" value="S4"/>
    <property type="match status" value="1"/>
</dbReference>
<dbReference type="PROSITE" id="PS50889">
    <property type="entry name" value="S4"/>
    <property type="match status" value="1"/>
</dbReference>
<dbReference type="AlphaFoldDB" id="A0A7C5PNG7"/>
<feature type="domain" description="RNA-binding S4" evidence="2">
    <location>
        <begin position="1"/>
        <end position="63"/>
    </location>
</feature>
<gene>
    <name evidence="3" type="ORF">ENL70_07920</name>
</gene>
<dbReference type="CDD" id="cd00165">
    <property type="entry name" value="S4"/>
    <property type="match status" value="1"/>
</dbReference>
<dbReference type="SMART" id="SM00363">
    <property type="entry name" value="S4"/>
    <property type="match status" value="1"/>
</dbReference>
<dbReference type="SUPFAM" id="SSF55174">
    <property type="entry name" value="Alpha-L RNA-binding motif"/>
    <property type="match status" value="1"/>
</dbReference>
<name>A0A7C5PNG7_9BACT</name>
<comment type="caution">
    <text evidence="3">The sequence shown here is derived from an EMBL/GenBank/DDBJ whole genome shotgun (WGS) entry which is preliminary data.</text>
</comment>
<reference evidence="3" key="1">
    <citation type="journal article" date="2020" name="mSystems">
        <title>Genome- and Community-Level Interaction Insights into Carbon Utilization and Element Cycling Functions of Hydrothermarchaeota in Hydrothermal Sediment.</title>
        <authorList>
            <person name="Zhou Z."/>
            <person name="Liu Y."/>
            <person name="Xu W."/>
            <person name="Pan J."/>
            <person name="Luo Z.H."/>
            <person name="Li M."/>
        </authorList>
    </citation>
    <scope>NUCLEOTIDE SEQUENCE [LARGE SCALE GENOMIC DNA]</scope>
    <source>
        <strain evidence="3">SpSt-1019</strain>
    </source>
</reference>
<keyword evidence="1" id="KW-0694">RNA-binding</keyword>
<evidence type="ECO:0000259" key="2">
    <source>
        <dbReference type="SMART" id="SM00363"/>
    </source>
</evidence>
<accession>A0A7C5PNG7</accession>
<organism evidence="3">
    <name type="scientific">Thermodesulfobium narugense</name>
    <dbReference type="NCBI Taxonomy" id="184064"/>
    <lineage>
        <taxon>Bacteria</taxon>
        <taxon>Pseudomonadati</taxon>
        <taxon>Thermodesulfobiota</taxon>
        <taxon>Thermodesulfobiia</taxon>
        <taxon>Thermodesulfobiales</taxon>
        <taxon>Thermodesulfobiaceae</taxon>
        <taxon>Thermodesulfobium</taxon>
    </lineage>
</organism>
<evidence type="ECO:0000313" key="3">
    <source>
        <dbReference type="EMBL" id="HHI66453.1"/>
    </source>
</evidence>
<protein>
    <submittedName>
        <fullName evidence="3">RNA-binding S4 domain-containing protein</fullName>
    </submittedName>
</protein>
<dbReference type="InterPro" id="IPR002942">
    <property type="entry name" value="S4_RNA-bd"/>
</dbReference>
<dbReference type="EMBL" id="DRUY01000262">
    <property type="protein sequence ID" value="HHI66453.1"/>
    <property type="molecule type" value="Genomic_DNA"/>
</dbReference>